<feature type="transmembrane region" description="Helical" evidence="2">
    <location>
        <begin position="228"/>
        <end position="250"/>
    </location>
</feature>
<keyword evidence="1" id="KW-0175">Coiled coil</keyword>
<dbReference type="STRING" id="307972.A0A2G8LIZ5"/>
<evidence type="ECO:0000256" key="1">
    <source>
        <dbReference type="SAM" id="Coils"/>
    </source>
</evidence>
<dbReference type="AlphaFoldDB" id="A0A2G8LIZ5"/>
<organism evidence="3 4">
    <name type="scientific">Stichopus japonicus</name>
    <name type="common">Sea cucumber</name>
    <dbReference type="NCBI Taxonomy" id="307972"/>
    <lineage>
        <taxon>Eukaryota</taxon>
        <taxon>Metazoa</taxon>
        <taxon>Echinodermata</taxon>
        <taxon>Eleutherozoa</taxon>
        <taxon>Echinozoa</taxon>
        <taxon>Holothuroidea</taxon>
        <taxon>Aspidochirotacea</taxon>
        <taxon>Aspidochirotida</taxon>
        <taxon>Stichopodidae</taxon>
        <taxon>Apostichopus</taxon>
    </lineage>
</organism>
<name>A0A2G8LIZ5_STIJA</name>
<evidence type="ECO:0000313" key="4">
    <source>
        <dbReference type="Proteomes" id="UP000230750"/>
    </source>
</evidence>
<dbReference type="OrthoDB" id="5978806at2759"/>
<evidence type="ECO:0000256" key="2">
    <source>
        <dbReference type="SAM" id="Phobius"/>
    </source>
</evidence>
<comment type="caution">
    <text evidence="3">The sequence shown here is derived from an EMBL/GenBank/DDBJ whole genome shotgun (WGS) entry which is preliminary data.</text>
</comment>
<feature type="transmembrane region" description="Helical" evidence="2">
    <location>
        <begin position="257"/>
        <end position="273"/>
    </location>
</feature>
<dbReference type="PANTHER" id="PTHR33538">
    <property type="entry name" value="PROTEIN GAMETE EXPRESSED 1"/>
    <property type="match status" value="1"/>
</dbReference>
<keyword evidence="2" id="KW-0472">Membrane</keyword>
<reference evidence="3 4" key="1">
    <citation type="journal article" date="2017" name="PLoS Biol.">
        <title>The sea cucumber genome provides insights into morphological evolution and visceral regeneration.</title>
        <authorList>
            <person name="Zhang X."/>
            <person name="Sun L."/>
            <person name="Yuan J."/>
            <person name="Sun Y."/>
            <person name="Gao Y."/>
            <person name="Zhang L."/>
            <person name="Li S."/>
            <person name="Dai H."/>
            <person name="Hamel J.F."/>
            <person name="Liu C."/>
            <person name="Yu Y."/>
            <person name="Liu S."/>
            <person name="Lin W."/>
            <person name="Guo K."/>
            <person name="Jin S."/>
            <person name="Xu P."/>
            <person name="Storey K.B."/>
            <person name="Huan P."/>
            <person name="Zhang T."/>
            <person name="Zhou Y."/>
            <person name="Zhang J."/>
            <person name="Lin C."/>
            <person name="Li X."/>
            <person name="Xing L."/>
            <person name="Huo D."/>
            <person name="Sun M."/>
            <person name="Wang L."/>
            <person name="Mercier A."/>
            <person name="Li F."/>
            <person name="Yang H."/>
            <person name="Xiang J."/>
        </authorList>
    </citation>
    <scope>NUCLEOTIDE SEQUENCE [LARGE SCALE GENOMIC DNA]</scope>
    <source>
        <strain evidence="3">Shaxun</strain>
        <tissue evidence="3">Muscle</tissue>
    </source>
</reference>
<keyword evidence="2" id="KW-0812">Transmembrane</keyword>
<evidence type="ECO:0000313" key="3">
    <source>
        <dbReference type="EMBL" id="PIK60224.1"/>
    </source>
</evidence>
<dbReference type="EMBL" id="MRZV01000063">
    <property type="protein sequence ID" value="PIK60224.1"/>
    <property type="molecule type" value="Genomic_DNA"/>
</dbReference>
<dbReference type="Proteomes" id="UP000230750">
    <property type="component" value="Unassembled WGS sequence"/>
</dbReference>
<dbReference type="InterPro" id="IPR040346">
    <property type="entry name" value="GEX1/Brambleberry"/>
</dbReference>
<dbReference type="PANTHER" id="PTHR33538:SF1">
    <property type="entry name" value="PROTEIN BRAMBLEBERRY"/>
    <property type="match status" value="1"/>
</dbReference>
<proteinExistence type="predicted"/>
<gene>
    <name evidence="3" type="ORF">BSL78_02852</name>
</gene>
<accession>A0A2G8LIZ5</accession>
<feature type="transmembrane region" description="Helical" evidence="2">
    <location>
        <begin position="279"/>
        <end position="296"/>
    </location>
</feature>
<protein>
    <submittedName>
        <fullName evidence="3">Uncharacterized protein</fullName>
    </submittedName>
</protein>
<sequence length="352" mass="39225">MEAYLIVSNRARSVCYSVRQQQFQRQTQFAVSQLASSAEDQLYLMEHLKQHQQELVSVAEETLEGMTQGHKEMMTAQESMKLTQTELQDGLAGSVETLMTEKALIAAGHKELAAMAFNISRKLDNANHQLSEQDIDRQQYRKDLMKDLARIQNRTKALIEQLDSNFNEVLSFQKGSSNYYQETLEKLLVVNQTVSFLLGTVGEMKVGIDQKLTWVTSLLGGAGNSLDLLVTCVFHACFFFLAAFILTFLGTPVTSRLLVIFLVPLNALAEINHGHSLDYPSLTIVIFTIVSANVGIQYGRHRSQSIVPPSPKECLTCRGGSPLKLSPIQPVVETNELKMTPRKLGSLLLETS</sequence>
<keyword evidence="4" id="KW-1185">Reference proteome</keyword>
<feature type="coiled-coil region" evidence="1">
    <location>
        <begin position="123"/>
        <end position="161"/>
    </location>
</feature>
<keyword evidence="2" id="KW-1133">Transmembrane helix</keyword>